<evidence type="ECO:0000259" key="4">
    <source>
        <dbReference type="SMART" id="SM00322"/>
    </source>
</evidence>
<evidence type="ECO:0000256" key="3">
    <source>
        <dbReference type="SAM" id="MobiDB-lite"/>
    </source>
</evidence>
<dbReference type="GO" id="GO:0003723">
    <property type="term" value="F:RNA binding"/>
    <property type="evidence" value="ECO:0007669"/>
    <property type="project" value="UniProtKB-UniRule"/>
</dbReference>
<gene>
    <name evidence="5" type="ORF">BCR33DRAFT_96500</name>
</gene>
<dbReference type="InterPro" id="IPR036612">
    <property type="entry name" value="KH_dom_type_1_sf"/>
</dbReference>
<evidence type="ECO:0000313" key="5">
    <source>
        <dbReference type="EMBL" id="ORY47397.1"/>
    </source>
</evidence>
<protein>
    <recommendedName>
        <fullName evidence="4">K Homology domain-containing protein</fullName>
    </recommendedName>
</protein>
<evidence type="ECO:0000256" key="2">
    <source>
        <dbReference type="PROSITE-ProRule" id="PRU00117"/>
    </source>
</evidence>
<evidence type="ECO:0000256" key="1">
    <source>
        <dbReference type="ARBA" id="ARBA00022737"/>
    </source>
</evidence>
<dbReference type="InterPro" id="IPR004088">
    <property type="entry name" value="KH_dom_type_1"/>
</dbReference>
<dbReference type="SMART" id="SM00322">
    <property type="entry name" value="KH"/>
    <property type="match status" value="3"/>
</dbReference>
<keyword evidence="2" id="KW-0694">RNA-binding</keyword>
<dbReference type="EMBL" id="MCGO01000014">
    <property type="protein sequence ID" value="ORY47397.1"/>
    <property type="molecule type" value="Genomic_DNA"/>
</dbReference>
<dbReference type="CDD" id="cd00105">
    <property type="entry name" value="KH-I"/>
    <property type="match status" value="1"/>
</dbReference>
<dbReference type="SUPFAM" id="SSF54791">
    <property type="entry name" value="Eukaryotic type KH-domain (KH-domain type I)"/>
    <property type="match status" value="3"/>
</dbReference>
<dbReference type="AlphaFoldDB" id="A0A1Y2CKA5"/>
<feature type="region of interest" description="Disordered" evidence="3">
    <location>
        <begin position="120"/>
        <end position="141"/>
    </location>
</feature>
<accession>A0A1Y2CKA5</accession>
<proteinExistence type="predicted"/>
<keyword evidence="6" id="KW-1185">Reference proteome</keyword>
<dbReference type="InterPro" id="IPR004087">
    <property type="entry name" value="KH_dom"/>
</dbReference>
<dbReference type="Pfam" id="PF00013">
    <property type="entry name" value="KH_1"/>
    <property type="match status" value="3"/>
</dbReference>
<organism evidence="5 6">
    <name type="scientific">Rhizoclosmatium globosum</name>
    <dbReference type="NCBI Taxonomy" id="329046"/>
    <lineage>
        <taxon>Eukaryota</taxon>
        <taxon>Fungi</taxon>
        <taxon>Fungi incertae sedis</taxon>
        <taxon>Chytridiomycota</taxon>
        <taxon>Chytridiomycota incertae sedis</taxon>
        <taxon>Chytridiomycetes</taxon>
        <taxon>Chytridiales</taxon>
        <taxon>Chytriomycetaceae</taxon>
        <taxon>Rhizoclosmatium</taxon>
    </lineage>
</organism>
<dbReference type="STRING" id="329046.A0A1Y2CKA5"/>
<name>A0A1Y2CKA5_9FUNG</name>
<comment type="caution">
    <text evidence="5">The sequence shown here is derived from an EMBL/GenBank/DDBJ whole genome shotgun (WGS) entry which is preliminary data.</text>
</comment>
<feature type="domain" description="K Homology" evidence="4">
    <location>
        <begin position="136"/>
        <end position="207"/>
    </location>
</feature>
<dbReference type="Proteomes" id="UP000193642">
    <property type="component" value="Unassembled WGS sequence"/>
</dbReference>
<feature type="compositionally biased region" description="Gly residues" evidence="3">
    <location>
        <begin position="126"/>
        <end position="136"/>
    </location>
</feature>
<keyword evidence="1" id="KW-0677">Repeat</keyword>
<feature type="domain" description="K Homology" evidence="4">
    <location>
        <begin position="223"/>
        <end position="294"/>
    </location>
</feature>
<sequence length="443" mass="45385">MAKRSRDDQYKDAPVSGFVKPKAGLGSDEATNSFLAKLGLSGGIVSSKISKEITIPADMVGMIIGRGGETLKKIQADTGVSKIQISQDHDSSDPIRRISLIGTDAEIERAKKVIEDIVASGDRKSGGGGSHYGPGRGQTVTMEVPGERVGLVIGRGGETIKMLQQKTGARITVVQDGNPRQGYKTVTIQGTDAQIEESKKMISDIVEARVMVGSSVGGGGALGQEMVEVKVPNDRVGLVIGKGGENVKLIQSQFGVRLQIEQIPDANNDRSIKVYGPNQQAIQGAIEVIYEKAGSGRQGPLVGYGPTSTYGAGYGASAGYGQQQQQDPYAAMMGGYTQQDYAAYYSQYYASDPAAYAAMYGQAQGADGSAQDASGAAATSATSTQGAAGAGDATGATAAAGGDDAANAAAWAQYYAYYAQYGAAGDASGTGGAGQGEEAPPGA</sequence>
<reference evidence="5 6" key="1">
    <citation type="submission" date="2016-07" db="EMBL/GenBank/DDBJ databases">
        <title>Pervasive Adenine N6-methylation of Active Genes in Fungi.</title>
        <authorList>
            <consortium name="DOE Joint Genome Institute"/>
            <person name="Mondo S.J."/>
            <person name="Dannebaum R.O."/>
            <person name="Kuo R.C."/>
            <person name="Labutti K."/>
            <person name="Haridas S."/>
            <person name="Kuo A."/>
            <person name="Salamov A."/>
            <person name="Ahrendt S.R."/>
            <person name="Lipzen A."/>
            <person name="Sullivan W."/>
            <person name="Andreopoulos W.B."/>
            <person name="Clum A."/>
            <person name="Lindquist E."/>
            <person name="Daum C."/>
            <person name="Ramamoorthy G.K."/>
            <person name="Gryganskyi A."/>
            <person name="Culley D."/>
            <person name="Magnuson J.K."/>
            <person name="James T.Y."/>
            <person name="O'Malley M.A."/>
            <person name="Stajich J.E."/>
            <person name="Spatafora J.W."/>
            <person name="Visel A."/>
            <person name="Grigoriev I.V."/>
        </authorList>
    </citation>
    <scope>NUCLEOTIDE SEQUENCE [LARGE SCALE GENOMIC DNA]</scope>
    <source>
        <strain evidence="5 6">JEL800</strain>
    </source>
</reference>
<dbReference type="PROSITE" id="PS50084">
    <property type="entry name" value="KH_TYPE_1"/>
    <property type="match status" value="3"/>
</dbReference>
<dbReference type="Gene3D" id="3.30.1370.10">
    <property type="entry name" value="K Homology domain, type 1"/>
    <property type="match status" value="3"/>
</dbReference>
<feature type="domain" description="K Homology" evidence="4">
    <location>
        <begin position="47"/>
        <end position="119"/>
    </location>
</feature>
<dbReference type="PANTHER" id="PTHR10288">
    <property type="entry name" value="KH DOMAIN CONTAINING RNA BINDING PROTEIN"/>
    <property type="match status" value="1"/>
</dbReference>
<evidence type="ECO:0000313" key="6">
    <source>
        <dbReference type="Proteomes" id="UP000193642"/>
    </source>
</evidence>
<dbReference type="OrthoDB" id="5204190at2759"/>